<feature type="domain" description="DUF306" evidence="1">
    <location>
        <begin position="29"/>
        <end position="128"/>
    </location>
</feature>
<sequence length="131" mass="13920">MMKIHLPLLALFALAACDSDETLRGHGAADKEWRLVELQDAAFAATATLTFPEKGVVRGQGPCNGFSTTNTVPYPWFDAGPILATRRACPDLAAESAYFTLLEAATLSEVLGDTLTLSDDSGVLLTFKAAD</sequence>
<dbReference type="PROSITE" id="PS51257">
    <property type="entry name" value="PROKAR_LIPOPROTEIN"/>
    <property type="match status" value="1"/>
</dbReference>
<organism evidence="2 3">
    <name type="scientific">Sulfitobacter porphyrae</name>
    <dbReference type="NCBI Taxonomy" id="1246864"/>
    <lineage>
        <taxon>Bacteria</taxon>
        <taxon>Pseudomonadati</taxon>
        <taxon>Pseudomonadota</taxon>
        <taxon>Alphaproteobacteria</taxon>
        <taxon>Rhodobacterales</taxon>
        <taxon>Roseobacteraceae</taxon>
        <taxon>Sulfitobacter</taxon>
    </lineage>
</organism>
<accession>A0ABW2AZ74</accession>
<name>A0ABW2AZ74_9RHOB</name>
<dbReference type="Gene3D" id="2.40.128.270">
    <property type="match status" value="1"/>
</dbReference>
<dbReference type="Pfam" id="PF03724">
    <property type="entry name" value="META"/>
    <property type="match status" value="1"/>
</dbReference>
<gene>
    <name evidence="2" type="ORF">ACFQFQ_03090</name>
</gene>
<proteinExistence type="predicted"/>
<keyword evidence="3" id="KW-1185">Reference proteome</keyword>
<dbReference type="InterPro" id="IPR038670">
    <property type="entry name" value="HslJ-like_sf"/>
</dbReference>
<dbReference type="InterPro" id="IPR005184">
    <property type="entry name" value="DUF306_Meta_HslJ"/>
</dbReference>
<reference evidence="3" key="1">
    <citation type="journal article" date="2019" name="Int. J. Syst. Evol. Microbiol.">
        <title>The Global Catalogue of Microorganisms (GCM) 10K type strain sequencing project: providing services to taxonomists for standard genome sequencing and annotation.</title>
        <authorList>
            <consortium name="The Broad Institute Genomics Platform"/>
            <consortium name="The Broad Institute Genome Sequencing Center for Infectious Disease"/>
            <person name="Wu L."/>
            <person name="Ma J."/>
        </authorList>
    </citation>
    <scope>NUCLEOTIDE SEQUENCE [LARGE SCALE GENOMIC DNA]</scope>
    <source>
        <strain evidence="3">CCUG 66188</strain>
    </source>
</reference>
<comment type="caution">
    <text evidence="2">The sequence shown here is derived from an EMBL/GenBank/DDBJ whole genome shotgun (WGS) entry which is preliminary data.</text>
</comment>
<dbReference type="Proteomes" id="UP001596353">
    <property type="component" value="Unassembled WGS sequence"/>
</dbReference>
<evidence type="ECO:0000313" key="3">
    <source>
        <dbReference type="Proteomes" id="UP001596353"/>
    </source>
</evidence>
<evidence type="ECO:0000259" key="1">
    <source>
        <dbReference type="Pfam" id="PF03724"/>
    </source>
</evidence>
<dbReference type="EMBL" id="JBHSWG010000001">
    <property type="protein sequence ID" value="MFC6758715.1"/>
    <property type="molecule type" value="Genomic_DNA"/>
</dbReference>
<protein>
    <submittedName>
        <fullName evidence="2">META domain-containing protein</fullName>
    </submittedName>
</protein>
<evidence type="ECO:0000313" key="2">
    <source>
        <dbReference type="EMBL" id="MFC6758715.1"/>
    </source>
</evidence>